<proteinExistence type="predicted"/>
<accession>A0ABV6H452</accession>
<organism evidence="1 2">
    <name type="scientific">Gordonia phosphorivorans</name>
    <dbReference type="NCBI Taxonomy" id="1056982"/>
    <lineage>
        <taxon>Bacteria</taxon>
        <taxon>Bacillati</taxon>
        <taxon>Actinomycetota</taxon>
        <taxon>Actinomycetes</taxon>
        <taxon>Mycobacteriales</taxon>
        <taxon>Gordoniaceae</taxon>
        <taxon>Gordonia</taxon>
    </lineage>
</organism>
<reference evidence="1 2" key="1">
    <citation type="submission" date="2024-09" db="EMBL/GenBank/DDBJ databases">
        <authorList>
            <person name="Sun Q."/>
            <person name="Mori K."/>
        </authorList>
    </citation>
    <scope>NUCLEOTIDE SEQUENCE [LARGE SCALE GENOMIC DNA]</scope>
    <source>
        <strain evidence="1 2">CCM 7957</strain>
    </source>
</reference>
<gene>
    <name evidence="1" type="ORF">ACFFJD_02155</name>
</gene>
<evidence type="ECO:0000313" key="2">
    <source>
        <dbReference type="Proteomes" id="UP001589783"/>
    </source>
</evidence>
<keyword evidence="2" id="KW-1185">Reference proteome</keyword>
<protein>
    <submittedName>
        <fullName evidence="1">Uncharacterized protein</fullName>
    </submittedName>
</protein>
<comment type="caution">
    <text evidence="1">The sequence shown here is derived from an EMBL/GenBank/DDBJ whole genome shotgun (WGS) entry which is preliminary data.</text>
</comment>
<dbReference type="RefSeq" id="WP_382360236.1">
    <property type="nucleotide sequence ID" value="NZ_JBHLWV010000006.1"/>
</dbReference>
<name>A0ABV6H452_9ACTN</name>
<evidence type="ECO:0000313" key="1">
    <source>
        <dbReference type="EMBL" id="MFC0313656.1"/>
    </source>
</evidence>
<dbReference type="Proteomes" id="UP001589783">
    <property type="component" value="Unassembled WGS sequence"/>
</dbReference>
<sequence length="112" mass="12493">MSFIEIPWPCLFPFTELRQHRWLLASVSAERIRTAGAAPVRTVMFTNSDDRAFTFDIDRSGEMVLHGTFANAATTLVTDCPQAVAELAAAAPTACSDELTRIPQVRRVRQFH</sequence>
<dbReference type="EMBL" id="JBHLWV010000006">
    <property type="protein sequence ID" value="MFC0313656.1"/>
    <property type="molecule type" value="Genomic_DNA"/>
</dbReference>